<evidence type="ECO:0000256" key="6">
    <source>
        <dbReference type="ARBA" id="ARBA00023315"/>
    </source>
</evidence>
<feature type="active site" description="Proton acceptor" evidence="7">
    <location>
        <position position="241"/>
    </location>
</feature>
<protein>
    <recommendedName>
        <fullName evidence="7">UDP-3-O-acylglucosamine N-acyltransferase</fullName>
        <ecNumber evidence="7">2.3.1.191</ecNumber>
    </recommendedName>
</protein>
<dbReference type="Pfam" id="PF00132">
    <property type="entry name" value="Hexapep"/>
    <property type="match status" value="2"/>
</dbReference>
<proteinExistence type="inferred from homology"/>
<dbReference type="NCBIfam" id="TIGR01853">
    <property type="entry name" value="lipid_A_lpxD"/>
    <property type="match status" value="1"/>
</dbReference>
<dbReference type="Proteomes" id="UP000315889">
    <property type="component" value="Unassembled WGS sequence"/>
</dbReference>
<dbReference type="EMBL" id="SHBP01000004">
    <property type="protein sequence ID" value="RZO20474.1"/>
    <property type="molecule type" value="Genomic_DNA"/>
</dbReference>
<dbReference type="NCBIfam" id="NF002060">
    <property type="entry name" value="PRK00892.1"/>
    <property type="match status" value="1"/>
</dbReference>
<dbReference type="Gene3D" id="2.160.10.10">
    <property type="entry name" value="Hexapeptide repeat proteins"/>
    <property type="match status" value="1"/>
</dbReference>
<dbReference type="HAMAP" id="MF_00523">
    <property type="entry name" value="LpxD"/>
    <property type="match status" value="1"/>
</dbReference>
<evidence type="ECO:0000256" key="3">
    <source>
        <dbReference type="ARBA" id="ARBA00022679"/>
    </source>
</evidence>
<dbReference type="CDD" id="cd03352">
    <property type="entry name" value="LbH_LpxD"/>
    <property type="match status" value="1"/>
</dbReference>
<comment type="similarity">
    <text evidence="7">Belongs to the transferase hexapeptide repeat family. LpxD subfamily.</text>
</comment>
<evidence type="ECO:0000256" key="5">
    <source>
        <dbReference type="ARBA" id="ARBA00023098"/>
    </source>
</evidence>
<evidence type="ECO:0000256" key="2">
    <source>
        <dbReference type="ARBA" id="ARBA00022556"/>
    </source>
</evidence>
<dbReference type="AlphaFoldDB" id="A0A520MGX4"/>
<dbReference type="UniPathway" id="UPA00973"/>
<evidence type="ECO:0000313" key="9">
    <source>
        <dbReference type="EMBL" id="RZO20474.1"/>
    </source>
</evidence>
<keyword evidence="6 7" id="KW-0012">Acyltransferase</keyword>
<accession>A0A520MGX4</accession>
<comment type="catalytic activity">
    <reaction evidence="7">
        <text>a UDP-3-O-[(3R)-3-hydroxyacyl]-alpha-D-glucosamine + a (3R)-hydroxyacyl-[ACP] = a UDP-2-N,3-O-bis[(3R)-3-hydroxyacyl]-alpha-D-glucosamine + holo-[ACP] + H(+)</text>
        <dbReference type="Rhea" id="RHEA:53836"/>
        <dbReference type="Rhea" id="RHEA-COMP:9685"/>
        <dbReference type="Rhea" id="RHEA-COMP:9945"/>
        <dbReference type="ChEBI" id="CHEBI:15378"/>
        <dbReference type="ChEBI" id="CHEBI:64479"/>
        <dbReference type="ChEBI" id="CHEBI:78827"/>
        <dbReference type="ChEBI" id="CHEBI:137740"/>
        <dbReference type="ChEBI" id="CHEBI:137748"/>
        <dbReference type="EC" id="2.3.1.191"/>
    </reaction>
</comment>
<keyword evidence="4 7" id="KW-0677">Repeat</keyword>
<dbReference type="InterPro" id="IPR001451">
    <property type="entry name" value="Hexapep"/>
</dbReference>
<dbReference type="InterPro" id="IPR020573">
    <property type="entry name" value="UDP_GlcNAc_AcTrfase_non-rep"/>
</dbReference>
<keyword evidence="2 7" id="KW-0441">Lipid A biosynthesis</keyword>
<dbReference type="SUPFAM" id="SSF51161">
    <property type="entry name" value="Trimeric LpxA-like enzymes"/>
    <property type="match status" value="1"/>
</dbReference>
<dbReference type="PANTHER" id="PTHR43378">
    <property type="entry name" value="UDP-3-O-ACYLGLUCOSAMINE N-ACYLTRANSFERASE"/>
    <property type="match status" value="1"/>
</dbReference>
<dbReference type="InterPro" id="IPR011004">
    <property type="entry name" value="Trimer_LpxA-like_sf"/>
</dbReference>
<dbReference type="Gene3D" id="3.40.1390.10">
    <property type="entry name" value="MurE/MurF, N-terminal domain"/>
    <property type="match status" value="1"/>
</dbReference>
<keyword evidence="3 7" id="KW-0808">Transferase</keyword>
<name>A0A520MGX4_9GAMM</name>
<dbReference type="EC" id="2.3.1.191" evidence="7"/>
<organism evidence="9 10">
    <name type="scientific">SAR92 clade bacterium</name>
    <dbReference type="NCBI Taxonomy" id="2315479"/>
    <lineage>
        <taxon>Bacteria</taxon>
        <taxon>Pseudomonadati</taxon>
        <taxon>Pseudomonadota</taxon>
        <taxon>Gammaproteobacteria</taxon>
        <taxon>Cellvibrionales</taxon>
        <taxon>Porticoccaceae</taxon>
        <taxon>SAR92 clade</taxon>
    </lineage>
</organism>
<evidence type="ECO:0000256" key="4">
    <source>
        <dbReference type="ARBA" id="ARBA00022737"/>
    </source>
</evidence>
<reference evidence="9 10" key="1">
    <citation type="submission" date="2019-02" db="EMBL/GenBank/DDBJ databases">
        <title>Prokaryotic population dynamics and viral predation in marine succession experiment using metagenomics: the confinement effect.</title>
        <authorList>
            <person name="Haro-Moreno J.M."/>
            <person name="Rodriguez-Valera F."/>
            <person name="Lopez-Perez M."/>
        </authorList>
    </citation>
    <scope>NUCLEOTIDE SEQUENCE [LARGE SCALE GENOMIC DNA]</scope>
    <source>
        <strain evidence="9">MED-G170</strain>
    </source>
</reference>
<evidence type="ECO:0000256" key="1">
    <source>
        <dbReference type="ARBA" id="ARBA00022516"/>
    </source>
</evidence>
<comment type="caution">
    <text evidence="9">The sequence shown here is derived from an EMBL/GenBank/DDBJ whole genome shotgun (WGS) entry which is preliminary data.</text>
</comment>
<evidence type="ECO:0000259" key="8">
    <source>
        <dbReference type="Pfam" id="PF04613"/>
    </source>
</evidence>
<dbReference type="Pfam" id="PF04613">
    <property type="entry name" value="LpxD"/>
    <property type="match status" value="1"/>
</dbReference>
<comment type="function">
    <text evidence="7">Catalyzes the N-acylation of UDP-3-O-acylglucosamine using 3-hydroxyacyl-ACP as the acyl donor. Is involved in the biosynthesis of lipid A, a phosphorylated glycolipid that anchors the lipopolysaccharide to the outer membrane of the cell.</text>
</comment>
<dbReference type="Gene3D" id="1.20.5.170">
    <property type="match status" value="1"/>
</dbReference>
<dbReference type="GO" id="GO:0016020">
    <property type="term" value="C:membrane"/>
    <property type="evidence" value="ECO:0007669"/>
    <property type="project" value="GOC"/>
</dbReference>
<dbReference type="GO" id="GO:0016410">
    <property type="term" value="F:N-acyltransferase activity"/>
    <property type="evidence" value="ECO:0007669"/>
    <property type="project" value="InterPro"/>
</dbReference>
<evidence type="ECO:0000256" key="7">
    <source>
        <dbReference type="HAMAP-Rule" id="MF_00523"/>
    </source>
</evidence>
<comment type="subunit">
    <text evidence="7">Homotrimer.</text>
</comment>
<keyword evidence="1 7" id="KW-0444">Lipid biosynthesis</keyword>
<feature type="domain" description="UDP-3-O-[3-hydroxymyristoyl] glucosamine N-acyltransferase non-repeat region" evidence="8">
    <location>
        <begin position="25"/>
        <end position="89"/>
    </location>
</feature>
<dbReference type="GO" id="GO:0103118">
    <property type="term" value="F:UDP-3-O-[(3R)-3-hydroxyacyl]-glucosamine N-acyltransferase activity"/>
    <property type="evidence" value="ECO:0007669"/>
    <property type="project" value="UniProtKB-EC"/>
</dbReference>
<dbReference type="GO" id="GO:0009245">
    <property type="term" value="P:lipid A biosynthetic process"/>
    <property type="evidence" value="ECO:0007669"/>
    <property type="project" value="UniProtKB-UniRule"/>
</dbReference>
<dbReference type="InterPro" id="IPR007691">
    <property type="entry name" value="LpxD"/>
</dbReference>
<evidence type="ECO:0000313" key="10">
    <source>
        <dbReference type="Proteomes" id="UP000315889"/>
    </source>
</evidence>
<keyword evidence="5 7" id="KW-0443">Lipid metabolism</keyword>
<gene>
    <name evidence="7 9" type="primary">lpxD</name>
    <name evidence="9" type="ORF">EVB03_04230</name>
</gene>
<sequence length="339" mass="35093">MSRDYSLGEIAAYLGGELRGDAETRIIGLNTLQSAGEGQLSFLANPKYVKYLSGSLAEAVLLTADTAKTFKGCCIVVRDPYLAYAQISAWFDASQKKSFGIHATASIHAAATVADDVYIGPNVVVEADANIDSGCHLEANSFVGAGSSIGANSFVGANVSIYHDVEIGSGAIIHSGAVVGADGFGIAPKPDGGWQKIHQIGGVTIGDNVEIGACTSIDRGALQDTRVGNGVKLDNHVQIAHNAVVGDNTAMAAYSGLAGSAEVGSNCILAGDVCVVGHIKVCDNVQITARTLVTKSITEPGSYSSGATPLMPTAEWRRNSVRIGQLDKIARTVNKLNKE</sequence>
<comment type="pathway">
    <text evidence="7">Bacterial outer membrane biogenesis; LPS lipid A biosynthesis.</text>
</comment>
<dbReference type="PANTHER" id="PTHR43378:SF2">
    <property type="entry name" value="UDP-3-O-ACYLGLUCOSAMINE N-ACYLTRANSFERASE 1, MITOCHONDRIAL-RELATED"/>
    <property type="match status" value="1"/>
</dbReference>